<dbReference type="EMBL" id="MLIQ01000042">
    <property type="protein sequence ID" value="OHU47145.1"/>
    <property type="molecule type" value="Genomic_DNA"/>
</dbReference>
<organism evidence="1 2">
    <name type="scientific">Mycobacteroides chelonae</name>
    <name type="common">Mycobacterium chelonae</name>
    <dbReference type="NCBI Taxonomy" id="1774"/>
    <lineage>
        <taxon>Bacteria</taxon>
        <taxon>Bacillati</taxon>
        <taxon>Actinomycetota</taxon>
        <taxon>Actinomycetes</taxon>
        <taxon>Mycobacteriales</taxon>
        <taxon>Mycobacteriaceae</taxon>
        <taxon>Mycobacteroides</taxon>
    </lineage>
</organism>
<evidence type="ECO:0000313" key="1">
    <source>
        <dbReference type="EMBL" id="OHU47145.1"/>
    </source>
</evidence>
<comment type="caution">
    <text evidence="1">The sequence shown here is derived from an EMBL/GenBank/DDBJ whole genome shotgun (WGS) entry which is preliminary data.</text>
</comment>
<name>A0A1S1LG70_MYCCH</name>
<accession>A0A1S1LG70</accession>
<proteinExistence type="predicted"/>
<dbReference type="AlphaFoldDB" id="A0A1S1LG70"/>
<evidence type="ECO:0000313" key="2">
    <source>
        <dbReference type="Proteomes" id="UP000180043"/>
    </source>
</evidence>
<gene>
    <name evidence="1" type="ORF">BKG82_26160</name>
</gene>
<protein>
    <submittedName>
        <fullName evidence="1">Uncharacterized protein</fullName>
    </submittedName>
</protein>
<reference evidence="1 2" key="1">
    <citation type="submission" date="2016-10" db="EMBL/GenBank/DDBJ databases">
        <title>Evaluation of Human, Veterinary and Environmental Mycobacterium chelonae Isolates by Core Genome Phylogenomic Analysis, Targeted Gene Comparison, and Anti-microbial Susceptibility Patterns: A Tale of Mistaken Identities.</title>
        <authorList>
            <person name="Fogelson S.B."/>
            <person name="Camus A.C."/>
            <person name="Lorenz W."/>
            <person name="Vasireddy R."/>
            <person name="Vasireddy S."/>
            <person name="Smith T."/>
            <person name="Brown-Elliott B.A."/>
            <person name="Wallace R.J.Jr."/>
            <person name="Hasan N.A."/>
            <person name="Reischl U."/>
            <person name="Sanchez S."/>
        </authorList>
    </citation>
    <scope>NUCLEOTIDE SEQUENCE [LARGE SCALE GENOMIC DNA]</scope>
    <source>
        <strain evidence="1 2">15515</strain>
    </source>
</reference>
<dbReference type="Proteomes" id="UP000180043">
    <property type="component" value="Unassembled WGS sequence"/>
</dbReference>
<sequence length="161" mass="18597">MIWAPLPGGGHDNGYRYRDTLRPLATPELNESYAEALALIEELAQNPAAQLRDWKDRGPALSVYAQWAVYALRDREVLTGEEAIDHFKHLADLQQKNGLYQGFPGIHYGKSIGWLAPQWWDTGIHKRHQIELRKKDPGHYTTELFDYWGSQQDWRWVGARG</sequence>